<name>A0A1R4GIK7_9MICO</name>
<dbReference type="Proteomes" id="UP000195787">
    <property type="component" value="Unassembled WGS sequence"/>
</dbReference>
<accession>A0A1R4GIK7</accession>
<organism evidence="1 2">
    <name type="scientific">Agrococcus casei LMG 22410</name>
    <dbReference type="NCBI Taxonomy" id="1255656"/>
    <lineage>
        <taxon>Bacteria</taxon>
        <taxon>Bacillati</taxon>
        <taxon>Actinomycetota</taxon>
        <taxon>Actinomycetes</taxon>
        <taxon>Micrococcales</taxon>
        <taxon>Microbacteriaceae</taxon>
        <taxon>Agrococcus</taxon>
    </lineage>
</organism>
<evidence type="ECO:0000313" key="1">
    <source>
        <dbReference type="EMBL" id="SJM67960.1"/>
    </source>
</evidence>
<evidence type="ECO:0000313" key="2">
    <source>
        <dbReference type="Proteomes" id="UP000195787"/>
    </source>
</evidence>
<sequence>MIATSSCGVPYIGYAIDAETATEAEKNEADASLPAIMR</sequence>
<proteinExistence type="predicted"/>
<dbReference type="EMBL" id="FUHU01000045">
    <property type="protein sequence ID" value="SJM67960.1"/>
    <property type="molecule type" value="Genomic_DNA"/>
</dbReference>
<protein>
    <submittedName>
        <fullName evidence="1">Uncharacterized protein</fullName>
    </submittedName>
</protein>
<reference evidence="1 2" key="1">
    <citation type="submission" date="2017-02" db="EMBL/GenBank/DDBJ databases">
        <authorList>
            <person name="Peterson S.W."/>
        </authorList>
    </citation>
    <scope>NUCLEOTIDE SEQUENCE [LARGE SCALE GENOMIC DNA]</scope>
    <source>
        <strain evidence="1 2">LMG 22410</strain>
    </source>
</reference>
<gene>
    <name evidence="1" type="ORF">CZ674_12270</name>
</gene>
<dbReference type="AlphaFoldDB" id="A0A1R4GIK7"/>
<keyword evidence="2" id="KW-1185">Reference proteome</keyword>